<feature type="compositionally biased region" description="Basic and acidic residues" evidence="1">
    <location>
        <begin position="31"/>
        <end position="46"/>
    </location>
</feature>
<feature type="compositionally biased region" description="Polar residues" evidence="1">
    <location>
        <begin position="68"/>
        <end position="77"/>
    </location>
</feature>
<evidence type="ECO:0000256" key="1">
    <source>
        <dbReference type="SAM" id="MobiDB-lite"/>
    </source>
</evidence>
<reference evidence="2" key="1">
    <citation type="journal article" date="2023" name="Mol. Plant Microbe Interact.">
        <title>Elucidating the Obligate Nature and Biological Capacity of an Invasive Fungal Corn Pathogen.</title>
        <authorList>
            <person name="MacCready J.S."/>
            <person name="Roggenkamp E.M."/>
            <person name="Gdanetz K."/>
            <person name="Chilvers M.I."/>
        </authorList>
    </citation>
    <scope>NUCLEOTIDE SEQUENCE</scope>
    <source>
        <strain evidence="2">PM02</strain>
    </source>
</reference>
<evidence type="ECO:0000313" key="3">
    <source>
        <dbReference type="Proteomes" id="UP001217918"/>
    </source>
</evidence>
<protein>
    <submittedName>
        <fullName evidence="2">Uncharacterized protein</fullName>
    </submittedName>
</protein>
<dbReference type="Proteomes" id="UP001217918">
    <property type="component" value="Unassembled WGS sequence"/>
</dbReference>
<name>A0AAD9IAF7_9PEZI</name>
<organism evidence="2 3">
    <name type="scientific">Phyllachora maydis</name>
    <dbReference type="NCBI Taxonomy" id="1825666"/>
    <lineage>
        <taxon>Eukaryota</taxon>
        <taxon>Fungi</taxon>
        <taxon>Dikarya</taxon>
        <taxon>Ascomycota</taxon>
        <taxon>Pezizomycotina</taxon>
        <taxon>Sordariomycetes</taxon>
        <taxon>Sordariomycetidae</taxon>
        <taxon>Phyllachorales</taxon>
        <taxon>Phyllachoraceae</taxon>
        <taxon>Phyllachora</taxon>
    </lineage>
</organism>
<accession>A0AAD9IAF7</accession>
<dbReference type="EMBL" id="JAQQPM010000006">
    <property type="protein sequence ID" value="KAK2073237.1"/>
    <property type="molecule type" value="Genomic_DNA"/>
</dbReference>
<dbReference type="AlphaFoldDB" id="A0AAD9IAF7"/>
<comment type="caution">
    <text evidence="2">The sequence shown here is derived from an EMBL/GenBank/DDBJ whole genome shotgun (WGS) entry which is preliminary data.</text>
</comment>
<feature type="region of interest" description="Disordered" evidence="1">
    <location>
        <begin position="22"/>
        <end position="77"/>
    </location>
</feature>
<proteinExistence type="predicted"/>
<gene>
    <name evidence="2" type="ORF">P8C59_007532</name>
</gene>
<sequence>MAPWPKAGLVGKGFSYCWPASSNPATNKAQGPDRSHMAGRCRETRSTFRNGNQKKKDSTDVAYIPKTPDQTQVKIAP</sequence>
<evidence type="ECO:0000313" key="2">
    <source>
        <dbReference type="EMBL" id="KAK2073237.1"/>
    </source>
</evidence>
<keyword evidence="3" id="KW-1185">Reference proteome</keyword>